<evidence type="ECO:0000256" key="1">
    <source>
        <dbReference type="SAM" id="Phobius"/>
    </source>
</evidence>
<evidence type="ECO:0000313" key="2">
    <source>
        <dbReference type="EMBL" id="OGZ12926.1"/>
    </source>
</evidence>
<dbReference type="EMBL" id="MHLO01000011">
    <property type="protein sequence ID" value="OGZ12926.1"/>
    <property type="molecule type" value="Genomic_DNA"/>
</dbReference>
<dbReference type="AlphaFoldDB" id="A0A1G2DH78"/>
<feature type="transmembrane region" description="Helical" evidence="1">
    <location>
        <begin position="59"/>
        <end position="79"/>
    </location>
</feature>
<keyword evidence="1" id="KW-0472">Membrane</keyword>
<sequence length="96" mass="10257">MTKKSTFMHIAVFAMLAVPAVIFAHGGVEDGHVEDALVETVAVTSTGGSSALLLPFSPAWWGLLFVSAFLTTLLSFGVVKFLHVPPVKSTDIRDKK</sequence>
<protein>
    <submittedName>
        <fullName evidence="2">Uncharacterized protein</fullName>
    </submittedName>
</protein>
<proteinExistence type="predicted"/>
<keyword evidence="1" id="KW-1133">Transmembrane helix</keyword>
<organism evidence="2 3">
    <name type="scientific">Candidatus Lloydbacteria bacterium RIFCSPHIGHO2_02_FULL_54_17</name>
    <dbReference type="NCBI Taxonomy" id="1798664"/>
    <lineage>
        <taxon>Bacteria</taxon>
        <taxon>Candidatus Lloydiibacteriota</taxon>
    </lineage>
</organism>
<gene>
    <name evidence="2" type="ORF">A3C93_01035</name>
</gene>
<comment type="caution">
    <text evidence="2">The sequence shown here is derived from an EMBL/GenBank/DDBJ whole genome shotgun (WGS) entry which is preliminary data.</text>
</comment>
<evidence type="ECO:0000313" key="3">
    <source>
        <dbReference type="Proteomes" id="UP000178636"/>
    </source>
</evidence>
<accession>A0A1G2DH78</accession>
<keyword evidence="1" id="KW-0812">Transmembrane</keyword>
<dbReference type="STRING" id="1798664.A3C93_01035"/>
<dbReference type="Proteomes" id="UP000178636">
    <property type="component" value="Unassembled WGS sequence"/>
</dbReference>
<reference evidence="2 3" key="1">
    <citation type="journal article" date="2016" name="Nat. Commun.">
        <title>Thousands of microbial genomes shed light on interconnected biogeochemical processes in an aquifer system.</title>
        <authorList>
            <person name="Anantharaman K."/>
            <person name="Brown C.T."/>
            <person name="Hug L.A."/>
            <person name="Sharon I."/>
            <person name="Castelle C.J."/>
            <person name="Probst A.J."/>
            <person name="Thomas B.C."/>
            <person name="Singh A."/>
            <person name="Wilkins M.J."/>
            <person name="Karaoz U."/>
            <person name="Brodie E.L."/>
            <person name="Williams K.H."/>
            <person name="Hubbard S.S."/>
            <person name="Banfield J.F."/>
        </authorList>
    </citation>
    <scope>NUCLEOTIDE SEQUENCE [LARGE SCALE GENOMIC DNA]</scope>
</reference>
<name>A0A1G2DH78_9BACT</name>